<feature type="region of interest" description="Disordered" evidence="1">
    <location>
        <begin position="75"/>
        <end position="104"/>
    </location>
</feature>
<feature type="region of interest" description="Disordered" evidence="1">
    <location>
        <begin position="117"/>
        <end position="140"/>
    </location>
</feature>
<protein>
    <submittedName>
        <fullName evidence="2">Uncharacterized protein</fullName>
    </submittedName>
</protein>
<evidence type="ECO:0000313" key="2">
    <source>
        <dbReference type="EMBL" id="KDP23090.1"/>
    </source>
</evidence>
<accession>A0A067JSX0</accession>
<evidence type="ECO:0000313" key="3">
    <source>
        <dbReference type="Proteomes" id="UP000027138"/>
    </source>
</evidence>
<reference evidence="2 3" key="1">
    <citation type="journal article" date="2014" name="PLoS ONE">
        <title>Global Analysis of Gene Expression Profiles in Physic Nut (Jatropha curcas L.) Seedlings Exposed to Salt Stress.</title>
        <authorList>
            <person name="Zhang L."/>
            <person name="Zhang C."/>
            <person name="Wu P."/>
            <person name="Chen Y."/>
            <person name="Li M."/>
            <person name="Jiang H."/>
            <person name="Wu G."/>
        </authorList>
    </citation>
    <scope>NUCLEOTIDE SEQUENCE [LARGE SCALE GENOMIC DNA]</scope>
    <source>
        <strain evidence="3">cv. GZQX0401</strain>
        <tissue evidence="2">Young leaves</tissue>
    </source>
</reference>
<name>A0A067JSX0_JATCU</name>
<evidence type="ECO:0000256" key="1">
    <source>
        <dbReference type="SAM" id="MobiDB-lite"/>
    </source>
</evidence>
<gene>
    <name evidence="2" type="ORF">JCGZ_00503</name>
</gene>
<keyword evidence="3" id="KW-1185">Reference proteome</keyword>
<dbReference type="Proteomes" id="UP000027138">
    <property type="component" value="Unassembled WGS sequence"/>
</dbReference>
<dbReference type="EMBL" id="KK915281">
    <property type="protein sequence ID" value="KDP23090.1"/>
    <property type="molecule type" value="Genomic_DNA"/>
</dbReference>
<dbReference type="AlphaFoldDB" id="A0A067JSX0"/>
<proteinExistence type="predicted"/>
<organism evidence="2 3">
    <name type="scientific">Jatropha curcas</name>
    <name type="common">Barbados nut</name>
    <dbReference type="NCBI Taxonomy" id="180498"/>
    <lineage>
        <taxon>Eukaryota</taxon>
        <taxon>Viridiplantae</taxon>
        <taxon>Streptophyta</taxon>
        <taxon>Embryophyta</taxon>
        <taxon>Tracheophyta</taxon>
        <taxon>Spermatophyta</taxon>
        <taxon>Magnoliopsida</taxon>
        <taxon>eudicotyledons</taxon>
        <taxon>Gunneridae</taxon>
        <taxon>Pentapetalae</taxon>
        <taxon>rosids</taxon>
        <taxon>fabids</taxon>
        <taxon>Malpighiales</taxon>
        <taxon>Euphorbiaceae</taxon>
        <taxon>Crotonoideae</taxon>
        <taxon>Jatropheae</taxon>
        <taxon>Jatropha</taxon>
    </lineage>
</organism>
<sequence length="140" mass="16576">MAGQWRWRDELDAARCLRDRRQREAGSARAARSDPGSWWSRCDVERLDVARGGVRLSWRSRAALLQLCLAKDADAVKGKGKKERKEEEEEEEERRRRRRRRRREERMAEPLVVLRGGRRRKIKMGEESEACAGNRGRREF</sequence>